<keyword evidence="2" id="KW-0645">Protease</keyword>
<feature type="compositionally biased region" description="Basic and acidic residues" evidence="1">
    <location>
        <begin position="50"/>
        <end position="62"/>
    </location>
</feature>
<gene>
    <name evidence="2" type="ORF">JI739_07660</name>
</gene>
<feature type="compositionally biased region" description="Basic residues" evidence="1">
    <location>
        <begin position="75"/>
        <end position="90"/>
    </location>
</feature>
<feature type="compositionally biased region" description="Basic and acidic residues" evidence="1">
    <location>
        <begin position="27"/>
        <end position="43"/>
    </location>
</feature>
<sequence>MGELSHSRTGIRSLHAIFRHCVRARPRRSEECRRQHRQGDRNPLRFQGHVGRDRDQGKGDHPFRRRRVPAPAGRGHPHQQARQAQRRRALPRQGQRAEDRRRQGQAGGQGAKRHRERGGQEDPEADQGQQAQGAGRHPGRRRARQRRQARRPSGRHGADPQGHHRPAAELQQLPRLTTLTRPATRAGFGRAAAFGLLVGALAPSPGWAEGTVSLQGTMGQRALVIVGGGAPRALAPGESHQGVKLLSVGAGEADVEIAGRRQTLRVGDSPASVGGGTANKGRRIVLTAGSHGHFTGLATVNGRPMRFMVDTGASMVGIGSDDAERLGLDHRSGRPVTVSTANGPANGWQLKLTSLRIGDVEVFNVDAIVVSRPMPQMLLGNSFLTRFQMTRENDQMVLERRY</sequence>
<dbReference type="SUPFAM" id="SSF50630">
    <property type="entry name" value="Acid proteases"/>
    <property type="match status" value="1"/>
</dbReference>
<dbReference type="Proteomes" id="UP000613011">
    <property type="component" value="Unassembled WGS sequence"/>
</dbReference>
<feature type="compositionally biased region" description="Low complexity" evidence="1">
    <location>
        <begin position="126"/>
        <end position="135"/>
    </location>
</feature>
<dbReference type="InterPro" id="IPR021109">
    <property type="entry name" value="Peptidase_aspartic_dom_sf"/>
</dbReference>
<dbReference type="EMBL" id="JAEQNA010000001">
    <property type="protein sequence ID" value="MBL0420217.1"/>
    <property type="molecule type" value="Genomic_DNA"/>
</dbReference>
<organism evidence="2 3">
    <name type="scientific">Ramlibacter aurantiacus</name>
    <dbReference type="NCBI Taxonomy" id="2801330"/>
    <lineage>
        <taxon>Bacteria</taxon>
        <taxon>Pseudomonadati</taxon>
        <taxon>Pseudomonadota</taxon>
        <taxon>Betaproteobacteria</taxon>
        <taxon>Burkholderiales</taxon>
        <taxon>Comamonadaceae</taxon>
        <taxon>Ramlibacter</taxon>
    </lineage>
</organism>
<dbReference type="InterPro" id="IPR011969">
    <property type="entry name" value="Clan_AA_Asp_peptidase_C"/>
</dbReference>
<accession>A0A937D4D3</accession>
<dbReference type="GO" id="GO:0006508">
    <property type="term" value="P:proteolysis"/>
    <property type="evidence" value="ECO:0007669"/>
    <property type="project" value="UniProtKB-KW"/>
</dbReference>
<comment type="caution">
    <text evidence="2">The sequence shown here is derived from an EMBL/GenBank/DDBJ whole genome shotgun (WGS) entry which is preliminary data.</text>
</comment>
<dbReference type="Pfam" id="PF13975">
    <property type="entry name" value="gag-asp_proteas"/>
    <property type="match status" value="1"/>
</dbReference>
<dbReference type="AlphaFoldDB" id="A0A937D4D3"/>
<keyword evidence="3" id="KW-1185">Reference proteome</keyword>
<dbReference type="CDD" id="cd05483">
    <property type="entry name" value="retropepsin_like_bacteria"/>
    <property type="match status" value="1"/>
</dbReference>
<keyword evidence="2" id="KW-0378">Hydrolase</keyword>
<dbReference type="NCBIfam" id="TIGR02281">
    <property type="entry name" value="clan_AA_DTGA"/>
    <property type="match status" value="1"/>
</dbReference>
<dbReference type="EC" id="3.4.23.-" evidence="2"/>
<reference evidence="2" key="1">
    <citation type="submission" date="2021-01" db="EMBL/GenBank/DDBJ databases">
        <title>Ramlibacter sp. strain AW1 16S ribosomal RNA gene Genome sequencing and assembly.</title>
        <authorList>
            <person name="Kang M."/>
        </authorList>
    </citation>
    <scope>NUCLEOTIDE SEQUENCE</scope>
    <source>
        <strain evidence="2">AW1</strain>
    </source>
</reference>
<evidence type="ECO:0000256" key="1">
    <source>
        <dbReference type="SAM" id="MobiDB-lite"/>
    </source>
</evidence>
<protein>
    <submittedName>
        <fullName evidence="2">TIGR02281 family clan AA aspartic protease</fullName>
        <ecNumber evidence="2">3.4.23.-</ecNumber>
    </submittedName>
</protein>
<feature type="compositionally biased region" description="Basic residues" evidence="1">
    <location>
        <begin position="137"/>
        <end position="154"/>
    </location>
</feature>
<name>A0A937D4D3_9BURK</name>
<feature type="region of interest" description="Disordered" evidence="1">
    <location>
        <begin position="25"/>
        <end position="175"/>
    </location>
</feature>
<dbReference type="Gene3D" id="2.40.70.10">
    <property type="entry name" value="Acid Proteases"/>
    <property type="match status" value="1"/>
</dbReference>
<proteinExistence type="predicted"/>
<evidence type="ECO:0000313" key="2">
    <source>
        <dbReference type="EMBL" id="MBL0420217.1"/>
    </source>
</evidence>
<dbReference type="InterPro" id="IPR034122">
    <property type="entry name" value="Retropepsin-like_bacterial"/>
</dbReference>
<evidence type="ECO:0000313" key="3">
    <source>
        <dbReference type="Proteomes" id="UP000613011"/>
    </source>
</evidence>
<dbReference type="GO" id="GO:0008233">
    <property type="term" value="F:peptidase activity"/>
    <property type="evidence" value="ECO:0007669"/>
    <property type="project" value="UniProtKB-KW"/>
</dbReference>